<feature type="region of interest" description="Disordered" evidence="1">
    <location>
        <begin position="1"/>
        <end position="31"/>
    </location>
</feature>
<dbReference type="Pfam" id="PF11255">
    <property type="entry name" value="DUF3054"/>
    <property type="match status" value="1"/>
</dbReference>
<dbReference type="AlphaFoldDB" id="A0A0H2KRE4"/>
<dbReference type="EMBL" id="JNBQ01000015">
    <property type="protein sequence ID" value="KLN34404.1"/>
    <property type="molecule type" value="Genomic_DNA"/>
</dbReference>
<sequence>MFRVVDPLRGETGLPRGGLGRTGRPRGRGTVVSMTDLAPTGAAARRPGLVLLAALADVACVLALASGGLATHSADEGMARLLVVAWPFAAGAALGWLVTRAWRRPWALWPAGVVVWGCAWALGVLLRVLTGQGVAPAFQLVSFGFLAVTMLGWRGVVALVGVLRPGDRRRRARDLAGGPLPR</sequence>
<evidence type="ECO:0000313" key="4">
    <source>
        <dbReference type="Proteomes" id="UP000035265"/>
    </source>
</evidence>
<protein>
    <recommendedName>
        <fullName evidence="5">DUF3054 domain-containing protein</fullName>
    </recommendedName>
</protein>
<organism evidence="3 4">
    <name type="scientific">Cellulosimicrobium funkei</name>
    <dbReference type="NCBI Taxonomy" id="264251"/>
    <lineage>
        <taxon>Bacteria</taxon>
        <taxon>Bacillati</taxon>
        <taxon>Actinomycetota</taxon>
        <taxon>Actinomycetes</taxon>
        <taxon>Micrococcales</taxon>
        <taxon>Promicromonosporaceae</taxon>
        <taxon>Cellulosimicrobium</taxon>
    </lineage>
</organism>
<dbReference type="PATRIC" id="fig|264251.5.peg.2584"/>
<proteinExistence type="predicted"/>
<dbReference type="InterPro" id="IPR021414">
    <property type="entry name" value="DUF3054"/>
</dbReference>
<keyword evidence="4" id="KW-1185">Reference proteome</keyword>
<evidence type="ECO:0000256" key="1">
    <source>
        <dbReference type="SAM" id="MobiDB-lite"/>
    </source>
</evidence>
<dbReference type="Proteomes" id="UP000035265">
    <property type="component" value="Unassembled WGS sequence"/>
</dbReference>
<keyword evidence="2" id="KW-0812">Transmembrane</keyword>
<feature type="transmembrane region" description="Helical" evidence="2">
    <location>
        <begin position="77"/>
        <end position="99"/>
    </location>
</feature>
<feature type="transmembrane region" description="Helical" evidence="2">
    <location>
        <begin position="106"/>
        <end position="129"/>
    </location>
</feature>
<reference evidence="3 4" key="1">
    <citation type="submission" date="2014-05" db="EMBL/GenBank/DDBJ databases">
        <title>Cellulosimicrobium funkei U11 genome.</title>
        <authorList>
            <person name="Hu C."/>
            <person name="Gong Y."/>
            <person name="Wan W."/>
            <person name="Jiang M."/>
        </authorList>
    </citation>
    <scope>NUCLEOTIDE SEQUENCE [LARGE SCALE GENOMIC DNA]</scope>
    <source>
        <strain evidence="3 4">U11</strain>
    </source>
</reference>
<dbReference type="STRING" id="264251.FB00_12705"/>
<accession>A0A0H2KRE4</accession>
<keyword evidence="2" id="KW-1133">Transmembrane helix</keyword>
<feature type="transmembrane region" description="Helical" evidence="2">
    <location>
        <begin position="49"/>
        <end position="71"/>
    </location>
</feature>
<evidence type="ECO:0000313" key="3">
    <source>
        <dbReference type="EMBL" id="KLN34404.1"/>
    </source>
</evidence>
<comment type="caution">
    <text evidence="3">The sequence shown here is derived from an EMBL/GenBank/DDBJ whole genome shotgun (WGS) entry which is preliminary data.</text>
</comment>
<evidence type="ECO:0000256" key="2">
    <source>
        <dbReference type="SAM" id="Phobius"/>
    </source>
</evidence>
<keyword evidence="2" id="KW-0472">Membrane</keyword>
<evidence type="ECO:0008006" key="5">
    <source>
        <dbReference type="Google" id="ProtNLM"/>
    </source>
</evidence>
<feature type="transmembrane region" description="Helical" evidence="2">
    <location>
        <begin position="141"/>
        <end position="163"/>
    </location>
</feature>
<name>A0A0H2KRE4_9MICO</name>
<gene>
    <name evidence="3" type="ORF">FB00_12705</name>
</gene>